<feature type="region of interest" description="Disordered" evidence="1">
    <location>
        <begin position="517"/>
        <end position="563"/>
    </location>
</feature>
<gene>
    <name evidence="4" type="primary">LOC136078810</name>
</gene>
<dbReference type="Proteomes" id="UP001652625">
    <property type="component" value="Chromosome 03"/>
</dbReference>
<dbReference type="Pfam" id="PF03184">
    <property type="entry name" value="DDE_1"/>
    <property type="match status" value="1"/>
</dbReference>
<organism evidence="3 4">
    <name type="scientific">Hydra vulgaris</name>
    <name type="common">Hydra</name>
    <name type="synonym">Hydra attenuata</name>
    <dbReference type="NCBI Taxonomy" id="6087"/>
    <lineage>
        <taxon>Eukaryota</taxon>
        <taxon>Metazoa</taxon>
        <taxon>Cnidaria</taxon>
        <taxon>Hydrozoa</taxon>
        <taxon>Hydroidolina</taxon>
        <taxon>Anthoathecata</taxon>
        <taxon>Aplanulata</taxon>
        <taxon>Hydridae</taxon>
        <taxon>Hydra</taxon>
    </lineage>
</organism>
<dbReference type="InterPro" id="IPR036397">
    <property type="entry name" value="RNaseH_sf"/>
</dbReference>
<reference evidence="4" key="1">
    <citation type="submission" date="2025-08" db="UniProtKB">
        <authorList>
            <consortium name="RefSeq"/>
        </authorList>
    </citation>
    <scope>IDENTIFICATION</scope>
</reference>
<accession>A0ABM4BNJ5</accession>
<keyword evidence="3" id="KW-1185">Reference proteome</keyword>
<evidence type="ECO:0000313" key="4">
    <source>
        <dbReference type="RefSeq" id="XP_065650694.1"/>
    </source>
</evidence>
<feature type="domain" description="DDE-1" evidence="2">
    <location>
        <begin position="235"/>
        <end position="399"/>
    </location>
</feature>
<sequence length="563" mass="63916">MWITSKYLVLNLTLAVQKHGEGASNTDVERSIKRWLIQAPNRNGGRAKHLKMVRNRIKKTNKVAIPSETMKVAVNKVLEGTQLNVVARQFNIDRMTLKRYCRKKRLNPNEAFKPNYNNRQVFTAEDEKSLSSYLLIASKMNYGLSTRSTRLLAYEFALKNNKICPSSWIKNKIAGIDWLQGFMKRQPENRYKYNPNFIYNVDETGLTTVQKPVKVLAGRGSKQVGRITSAERGTLVTACCASNAIGNSIPPLFIFPRVKFHDYMIKEGPPGCVGFANPSGWMNSEIFIEWIKHFVKYSNCSQESPVLLLFDSHESHISVKGLELAIQHGITMISFPPHCSHKLQPLDRTVFGPLKRFYNSACDNWMVSNPRPMTIYDIVSIVREPYTKAFSPSNIQTGFRVAGIEPLNSKIFKDDEYLPSSVTGRAAPDTVTITPVNNMESEMIPAHVNHIESEITIVNIETSILNKVSTSVASIISPEVLKPYPKASARKKKVKSRQLKTRILTDTPVRNEIRLSKEKKILKQTKNQQKVSTKDKKETKNYLLRNKKQCKPKAASQLDFHKS</sequence>
<evidence type="ECO:0000313" key="3">
    <source>
        <dbReference type="Proteomes" id="UP001652625"/>
    </source>
</evidence>
<dbReference type="Gene3D" id="3.30.420.10">
    <property type="entry name" value="Ribonuclease H-like superfamily/Ribonuclease H"/>
    <property type="match status" value="1"/>
</dbReference>
<protein>
    <submittedName>
        <fullName evidence="4">Uncharacterized protein LOC136078810</fullName>
    </submittedName>
</protein>
<evidence type="ECO:0000259" key="2">
    <source>
        <dbReference type="Pfam" id="PF03184"/>
    </source>
</evidence>
<evidence type="ECO:0000256" key="1">
    <source>
        <dbReference type="SAM" id="MobiDB-lite"/>
    </source>
</evidence>
<dbReference type="GeneID" id="136078810"/>
<proteinExistence type="predicted"/>
<dbReference type="InterPro" id="IPR050863">
    <property type="entry name" value="CenT-Element_Derived"/>
</dbReference>
<dbReference type="PANTHER" id="PTHR19303:SF71">
    <property type="entry name" value="ZINC FINGER PHD-TYPE DOMAIN-CONTAINING PROTEIN"/>
    <property type="match status" value="1"/>
</dbReference>
<dbReference type="InterPro" id="IPR004875">
    <property type="entry name" value="DDE_SF_endonuclease_dom"/>
</dbReference>
<name>A0ABM4BNJ5_HYDVU</name>
<dbReference type="RefSeq" id="XP_065650694.1">
    <property type="nucleotide sequence ID" value="XM_065794622.1"/>
</dbReference>
<dbReference type="PANTHER" id="PTHR19303">
    <property type="entry name" value="TRANSPOSON"/>
    <property type="match status" value="1"/>
</dbReference>